<feature type="domain" description="GHMP kinase N-terminal" evidence="12">
    <location>
        <begin position="75"/>
        <end position="152"/>
    </location>
</feature>
<evidence type="ECO:0000256" key="7">
    <source>
        <dbReference type="ARBA" id="ARBA00022840"/>
    </source>
</evidence>
<evidence type="ECO:0000259" key="12">
    <source>
        <dbReference type="Pfam" id="PF00288"/>
    </source>
</evidence>
<dbReference type="Pfam" id="PF08544">
    <property type="entry name" value="GHMP_kinases_C"/>
    <property type="match status" value="1"/>
</dbReference>
<dbReference type="AlphaFoldDB" id="A0A7L8A500"/>
<evidence type="ECO:0000256" key="11">
    <source>
        <dbReference type="HAMAP-Rule" id="MF_00061"/>
    </source>
</evidence>
<keyword evidence="6 11" id="KW-0418">Kinase</keyword>
<feature type="domain" description="GHMP kinase C-terminal" evidence="13">
    <location>
        <begin position="207"/>
        <end position="268"/>
    </location>
</feature>
<dbReference type="EC" id="2.7.1.148" evidence="2 11"/>
<keyword evidence="8 11" id="KW-0414">Isoprene biosynthesis</keyword>
<evidence type="ECO:0000313" key="14">
    <source>
        <dbReference type="EMBL" id="QOD57136.1"/>
    </source>
</evidence>
<evidence type="ECO:0000256" key="8">
    <source>
        <dbReference type="ARBA" id="ARBA00023229"/>
    </source>
</evidence>
<evidence type="ECO:0000256" key="5">
    <source>
        <dbReference type="ARBA" id="ARBA00022741"/>
    </source>
</evidence>
<dbReference type="RefSeq" id="WP_172426126.1">
    <property type="nucleotide sequence ID" value="NZ_SRHD01000049.1"/>
</dbReference>
<feature type="binding site" evidence="11">
    <location>
        <begin position="103"/>
        <end position="113"/>
    </location>
    <ligand>
        <name>ATP</name>
        <dbReference type="ChEBI" id="CHEBI:30616"/>
    </ligand>
</feature>
<name>A0A7L8A500_PHODP</name>
<dbReference type="InterPro" id="IPR014721">
    <property type="entry name" value="Ribsml_uS5_D2-typ_fold_subgr"/>
</dbReference>
<evidence type="ECO:0000256" key="3">
    <source>
        <dbReference type="ARBA" id="ARBA00017473"/>
    </source>
</evidence>
<dbReference type="PANTHER" id="PTHR43527">
    <property type="entry name" value="4-DIPHOSPHOCYTIDYL-2-C-METHYL-D-ERYTHRITOL KINASE, CHLOROPLASTIC"/>
    <property type="match status" value="1"/>
</dbReference>
<dbReference type="PANTHER" id="PTHR43527:SF2">
    <property type="entry name" value="4-DIPHOSPHOCYTIDYL-2-C-METHYL-D-ERYTHRITOL KINASE, CHLOROPLASTIC"/>
    <property type="match status" value="1"/>
</dbReference>
<evidence type="ECO:0000256" key="9">
    <source>
        <dbReference type="ARBA" id="ARBA00032554"/>
    </source>
</evidence>
<dbReference type="InterPro" id="IPR036554">
    <property type="entry name" value="GHMP_kinase_C_sf"/>
</dbReference>
<dbReference type="Gene3D" id="3.30.230.10">
    <property type="match status" value="1"/>
</dbReference>
<evidence type="ECO:0000256" key="2">
    <source>
        <dbReference type="ARBA" id="ARBA00012052"/>
    </source>
</evidence>
<accession>A0A7L8A500</accession>
<dbReference type="GO" id="GO:0005524">
    <property type="term" value="F:ATP binding"/>
    <property type="evidence" value="ECO:0007669"/>
    <property type="project" value="UniProtKB-UniRule"/>
</dbReference>
<comment type="function">
    <text evidence="11">Catalyzes the phosphorylation of the position 2 hydroxy group of 4-diphosphocytidyl-2C-methyl-D-erythritol.</text>
</comment>
<evidence type="ECO:0000256" key="4">
    <source>
        <dbReference type="ARBA" id="ARBA00022679"/>
    </source>
</evidence>
<dbReference type="GO" id="GO:0019288">
    <property type="term" value="P:isopentenyl diphosphate biosynthetic process, methylerythritol 4-phosphate pathway"/>
    <property type="evidence" value="ECO:0007669"/>
    <property type="project" value="UniProtKB-UniRule"/>
</dbReference>
<dbReference type="InterPro" id="IPR020568">
    <property type="entry name" value="Ribosomal_Su5_D2-typ_SF"/>
</dbReference>
<dbReference type="InterPro" id="IPR013750">
    <property type="entry name" value="GHMP_kinase_C_dom"/>
</dbReference>
<reference evidence="14 15" key="1">
    <citation type="submission" date="2020-09" db="EMBL/GenBank/DDBJ databases">
        <title>Complete, closed and curated genome sequences of Photobacterium damselae subsp. piscicida isolates from Australia indicate localised evolution and additional plasmid-borne pathogenicity mechanisms.</title>
        <authorList>
            <person name="Baseggio L."/>
            <person name="Silayeva O."/>
            <person name="Buller N."/>
            <person name="Landos M."/>
            <person name="Engelstaedter J."/>
            <person name="Barnes A.C."/>
        </authorList>
    </citation>
    <scope>NUCLEOTIDE SEQUENCE [LARGE SCALE GENOMIC DNA]</scope>
    <source>
        <strain evidence="14 15">AS-16-0540-1</strain>
    </source>
</reference>
<dbReference type="Gene3D" id="3.30.70.890">
    <property type="entry name" value="GHMP kinase, C-terminal domain"/>
    <property type="match status" value="1"/>
</dbReference>
<dbReference type="GO" id="GO:0050515">
    <property type="term" value="F:4-(cytidine 5'-diphospho)-2-C-methyl-D-erythritol kinase activity"/>
    <property type="evidence" value="ECO:0007669"/>
    <property type="project" value="UniProtKB-UniRule"/>
</dbReference>
<feature type="active site" evidence="11">
    <location>
        <position position="145"/>
    </location>
</feature>
<dbReference type="FunFam" id="3.30.70.890:FF:000004">
    <property type="entry name" value="4-diphosphocytidyl-2-C-methyl-D-erythritol kinase"/>
    <property type="match status" value="1"/>
</dbReference>
<dbReference type="Proteomes" id="UP000516656">
    <property type="component" value="Chromosome 1"/>
</dbReference>
<dbReference type="Pfam" id="PF00288">
    <property type="entry name" value="GHMP_kinases_N"/>
    <property type="match status" value="1"/>
</dbReference>
<evidence type="ECO:0000259" key="13">
    <source>
        <dbReference type="Pfam" id="PF08544"/>
    </source>
</evidence>
<dbReference type="HAMAP" id="MF_00061">
    <property type="entry name" value="IspE"/>
    <property type="match status" value="1"/>
</dbReference>
<feature type="active site" evidence="11">
    <location>
        <position position="20"/>
    </location>
</feature>
<dbReference type="GO" id="GO:0016114">
    <property type="term" value="P:terpenoid biosynthetic process"/>
    <property type="evidence" value="ECO:0007669"/>
    <property type="project" value="UniProtKB-UniRule"/>
</dbReference>
<sequence>MSHPMNTFFDTTTQWPAPAKLNLFLYITGRRPNGYHDLQTLFQFLDYGDTLTITPRRDSAINLSLAIEGVKTEDNLIYRAADALRKKANVSLGADIAIEKILPMGGGLGGGSSNAATTLVALNHLWQTHLTTDELAEIGLGLGADVPVFVRGMSAFAEGVGEKLQSAEPEEKWFLVAKPDVSIATVDIFTHPELKRDSKKRPLNALLAGVYENDCEKIVRTLYPEVDKALSWLLEYAPSRLTGTGACVFAEFQTEQEAKSILSKLPNWLHGFVAKGVNTSPLMHTLTTHSLEQ</sequence>
<dbReference type="UniPathway" id="UPA00056">
    <property type="reaction ID" value="UER00094"/>
</dbReference>
<evidence type="ECO:0000256" key="6">
    <source>
        <dbReference type="ARBA" id="ARBA00022777"/>
    </source>
</evidence>
<proteinExistence type="inferred from homology"/>
<evidence type="ECO:0000256" key="10">
    <source>
        <dbReference type="ARBA" id="ARBA00060636"/>
    </source>
</evidence>
<evidence type="ECO:0000256" key="1">
    <source>
        <dbReference type="ARBA" id="ARBA00009684"/>
    </source>
</evidence>
<dbReference type="InterPro" id="IPR004424">
    <property type="entry name" value="IspE"/>
</dbReference>
<organism evidence="14 15">
    <name type="scientific">Photobacterium damsela subsp. piscicida</name>
    <name type="common">Pasteurella piscicida</name>
    <dbReference type="NCBI Taxonomy" id="38294"/>
    <lineage>
        <taxon>Bacteria</taxon>
        <taxon>Pseudomonadati</taxon>
        <taxon>Pseudomonadota</taxon>
        <taxon>Gammaproteobacteria</taxon>
        <taxon>Vibrionales</taxon>
        <taxon>Vibrionaceae</taxon>
        <taxon>Photobacterium</taxon>
    </lineage>
</organism>
<protein>
    <recommendedName>
        <fullName evidence="3 11">4-diphosphocytidyl-2-C-methyl-D-erythritol kinase</fullName>
        <shortName evidence="11">CMK</shortName>
        <ecNumber evidence="2 11">2.7.1.148</ecNumber>
    </recommendedName>
    <alternativeName>
        <fullName evidence="9 11">4-(cytidine-5'-diphospho)-2-C-methyl-D-erythritol kinase</fullName>
    </alternativeName>
</protein>
<gene>
    <name evidence="11 14" type="primary">ispE</name>
    <name evidence="14" type="ORF">IC627_03720</name>
</gene>
<dbReference type="FunFam" id="3.30.230.10:FF:000022">
    <property type="entry name" value="4-diphosphocytidyl-2-C-methyl-D-erythritol kinase"/>
    <property type="match status" value="1"/>
</dbReference>
<dbReference type="SUPFAM" id="SSF55060">
    <property type="entry name" value="GHMP Kinase, C-terminal domain"/>
    <property type="match status" value="1"/>
</dbReference>
<dbReference type="EMBL" id="CP061854">
    <property type="protein sequence ID" value="QOD57136.1"/>
    <property type="molecule type" value="Genomic_DNA"/>
</dbReference>
<dbReference type="NCBIfam" id="TIGR00154">
    <property type="entry name" value="ispE"/>
    <property type="match status" value="1"/>
</dbReference>
<keyword evidence="7 11" id="KW-0067">ATP-binding</keyword>
<dbReference type="InterPro" id="IPR006204">
    <property type="entry name" value="GHMP_kinase_N_dom"/>
</dbReference>
<comment type="catalytic activity">
    <reaction evidence="11">
        <text>4-CDP-2-C-methyl-D-erythritol + ATP = 4-CDP-2-C-methyl-D-erythritol 2-phosphate + ADP + H(+)</text>
        <dbReference type="Rhea" id="RHEA:18437"/>
        <dbReference type="ChEBI" id="CHEBI:15378"/>
        <dbReference type="ChEBI" id="CHEBI:30616"/>
        <dbReference type="ChEBI" id="CHEBI:57823"/>
        <dbReference type="ChEBI" id="CHEBI:57919"/>
        <dbReference type="ChEBI" id="CHEBI:456216"/>
        <dbReference type="EC" id="2.7.1.148"/>
    </reaction>
</comment>
<comment type="similarity">
    <text evidence="1 11">Belongs to the GHMP kinase family. IspE subfamily.</text>
</comment>
<dbReference type="PIRSF" id="PIRSF010376">
    <property type="entry name" value="IspE"/>
    <property type="match status" value="1"/>
</dbReference>
<dbReference type="SUPFAM" id="SSF54211">
    <property type="entry name" value="Ribosomal protein S5 domain 2-like"/>
    <property type="match status" value="1"/>
</dbReference>
<keyword evidence="4 11" id="KW-0808">Transferase</keyword>
<keyword evidence="5 11" id="KW-0547">Nucleotide-binding</keyword>
<evidence type="ECO:0000313" key="15">
    <source>
        <dbReference type="Proteomes" id="UP000516656"/>
    </source>
</evidence>
<comment type="pathway">
    <text evidence="10 11">Isoprenoid biosynthesis; isopentenyl diphosphate biosynthesis via DXP pathway; isopentenyl diphosphate from 1-deoxy-D-xylulose 5-phosphate: step 3/6.</text>
</comment>